<gene>
    <name evidence="2" type="ORF">HD593_009785</name>
</gene>
<keyword evidence="2" id="KW-0378">Hydrolase</keyword>
<dbReference type="RefSeq" id="WP_185109629.1">
    <property type="nucleotide sequence ID" value="NZ_JACHMI010000001.1"/>
</dbReference>
<keyword evidence="1" id="KW-0812">Transmembrane</keyword>
<evidence type="ECO:0000256" key="1">
    <source>
        <dbReference type="SAM" id="Phobius"/>
    </source>
</evidence>
<dbReference type="GO" id="GO:0008233">
    <property type="term" value="F:peptidase activity"/>
    <property type="evidence" value="ECO:0007669"/>
    <property type="project" value="UniProtKB-KW"/>
</dbReference>
<dbReference type="AlphaFoldDB" id="A0A7X0P4B4"/>
<dbReference type="GO" id="GO:0006508">
    <property type="term" value="P:proteolysis"/>
    <property type="evidence" value="ECO:0007669"/>
    <property type="project" value="UniProtKB-KW"/>
</dbReference>
<dbReference type="EMBL" id="JACHMI010000001">
    <property type="protein sequence ID" value="MBB6554990.1"/>
    <property type="molecule type" value="Genomic_DNA"/>
</dbReference>
<protein>
    <submittedName>
        <fullName evidence="2">Membrane protein implicated in regulation of membrane protease activity</fullName>
    </submittedName>
</protein>
<name>A0A7X0P4B4_9ACTN</name>
<keyword evidence="1" id="KW-0472">Membrane</keyword>
<accession>A0A7X0P4B4</accession>
<keyword evidence="1" id="KW-1133">Transmembrane helix</keyword>
<proteinExistence type="predicted"/>
<comment type="caution">
    <text evidence="2">The sequence shown here is derived from an EMBL/GenBank/DDBJ whole genome shotgun (WGS) entry which is preliminary data.</text>
</comment>
<reference evidence="2 3" key="1">
    <citation type="submission" date="2020-08" db="EMBL/GenBank/DDBJ databases">
        <title>Sequencing the genomes of 1000 actinobacteria strains.</title>
        <authorList>
            <person name="Klenk H.-P."/>
        </authorList>
    </citation>
    <scope>NUCLEOTIDE SEQUENCE [LARGE SCALE GENOMIC DNA]</scope>
    <source>
        <strain evidence="2 3">DSM 43768</strain>
    </source>
</reference>
<keyword evidence="3" id="KW-1185">Reference proteome</keyword>
<keyword evidence="2" id="KW-0645">Protease</keyword>
<dbReference type="Proteomes" id="UP000565579">
    <property type="component" value="Unassembled WGS sequence"/>
</dbReference>
<evidence type="ECO:0000313" key="3">
    <source>
        <dbReference type="Proteomes" id="UP000565579"/>
    </source>
</evidence>
<feature type="transmembrane region" description="Helical" evidence="1">
    <location>
        <begin position="41"/>
        <end position="64"/>
    </location>
</feature>
<evidence type="ECO:0000313" key="2">
    <source>
        <dbReference type="EMBL" id="MBB6554990.1"/>
    </source>
</evidence>
<sequence length="153" mass="16455">MNDERYARMLSPRRLAATAAPLAALALGVLALLVLADLITLGAAAAAVAFLVSLAALALLVFTVRRLDGKAHRIDLRIKKHEAELARTTAALKNIETRLDVLVQAVEDSAARRADDLGAILASLGEDRVNAMARAREVEELREEVRGLAKDRV</sequence>
<organism evidence="2 3">
    <name type="scientific">Nonomuraea rubra</name>
    <dbReference type="NCBI Taxonomy" id="46180"/>
    <lineage>
        <taxon>Bacteria</taxon>
        <taxon>Bacillati</taxon>
        <taxon>Actinomycetota</taxon>
        <taxon>Actinomycetes</taxon>
        <taxon>Streptosporangiales</taxon>
        <taxon>Streptosporangiaceae</taxon>
        <taxon>Nonomuraea</taxon>
    </lineage>
</organism>